<dbReference type="Proteomes" id="UP000178943">
    <property type="component" value="Unassembled WGS sequence"/>
</dbReference>
<dbReference type="PANTHER" id="PTHR33269:SF17">
    <property type="entry name" value="NADH-UBIQUINONE OXIDOREDUCTASE CHAIN 6"/>
    <property type="match status" value="1"/>
</dbReference>
<dbReference type="GO" id="GO:0048038">
    <property type="term" value="F:quinone binding"/>
    <property type="evidence" value="ECO:0007669"/>
    <property type="project" value="UniProtKB-UniRule"/>
</dbReference>
<dbReference type="STRING" id="1817863.A2Y62_19065"/>
<comment type="subcellular location">
    <subcellularLocation>
        <location evidence="2">Cell membrane</location>
        <topology evidence="2">Multi-pass membrane protein</topology>
    </subcellularLocation>
</comment>
<feature type="transmembrane region" description="Helical" evidence="2">
    <location>
        <begin position="93"/>
        <end position="113"/>
    </location>
</feature>
<accession>A0A1F5VS74</accession>
<name>A0A1F5VS74_9BACT</name>
<feature type="transmembrane region" description="Helical" evidence="2">
    <location>
        <begin position="133"/>
        <end position="163"/>
    </location>
</feature>
<dbReference type="EMBL" id="MFGW01000100">
    <property type="protein sequence ID" value="OGF65921.1"/>
    <property type="molecule type" value="Genomic_DNA"/>
</dbReference>
<evidence type="ECO:0000313" key="4">
    <source>
        <dbReference type="Proteomes" id="UP000178943"/>
    </source>
</evidence>
<dbReference type="InterPro" id="IPR042106">
    <property type="entry name" value="Nuo/plastoQ_OxRdtase_6_NuoJ"/>
</dbReference>
<dbReference type="EC" id="7.1.1.-" evidence="2"/>
<protein>
    <recommendedName>
        <fullName evidence="2">NADH-quinone oxidoreductase subunit J</fullName>
        <ecNumber evidence="2">7.1.1.-</ecNumber>
    </recommendedName>
</protein>
<dbReference type="GO" id="GO:0008137">
    <property type="term" value="F:NADH dehydrogenase (ubiquinone) activity"/>
    <property type="evidence" value="ECO:0007669"/>
    <property type="project" value="UniProtKB-UniRule"/>
</dbReference>
<dbReference type="InterPro" id="IPR001457">
    <property type="entry name" value="NADH_UbQ/plastoQ_OxRdtase_su6"/>
</dbReference>
<dbReference type="AlphaFoldDB" id="A0A1F5VS74"/>
<keyword evidence="2" id="KW-0874">Quinone</keyword>
<sequence>MTDIILYKIAFYLFAALSVGTAIVVVFEKNIVRAAFALFFTLLGVAGLFALLGADFLAGLQILLYAGGILVLILFGVMLTHKIVEVNIRTGRVQFIPSIIVGIIMLAFLVIMITKYSWNTAPLVSHLYTTKNIGYLLLSTYILPFEIASVALLAALIGAVTLARREKK</sequence>
<gene>
    <name evidence="3" type="ORF">A2Y62_19065</name>
</gene>
<keyword evidence="2" id="KW-1133">Transmembrane helix</keyword>
<comment type="similarity">
    <text evidence="1 2">Belongs to the complex I subunit 6 family.</text>
</comment>
<comment type="catalytic activity">
    <reaction evidence="2">
        <text>a quinone + NADH + 5 H(+)(in) = a quinol + NAD(+) + 4 H(+)(out)</text>
        <dbReference type="Rhea" id="RHEA:57888"/>
        <dbReference type="ChEBI" id="CHEBI:15378"/>
        <dbReference type="ChEBI" id="CHEBI:24646"/>
        <dbReference type="ChEBI" id="CHEBI:57540"/>
        <dbReference type="ChEBI" id="CHEBI:57945"/>
        <dbReference type="ChEBI" id="CHEBI:132124"/>
    </reaction>
</comment>
<keyword evidence="2" id="KW-0812">Transmembrane</keyword>
<dbReference type="PANTHER" id="PTHR33269">
    <property type="entry name" value="NADH-UBIQUINONE OXIDOREDUCTASE CHAIN 6"/>
    <property type="match status" value="1"/>
</dbReference>
<reference evidence="3 4" key="1">
    <citation type="journal article" date="2016" name="Nat. Commun.">
        <title>Thousands of microbial genomes shed light on interconnected biogeochemical processes in an aquifer system.</title>
        <authorList>
            <person name="Anantharaman K."/>
            <person name="Brown C.T."/>
            <person name="Hug L.A."/>
            <person name="Sharon I."/>
            <person name="Castelle C.J."/>
            <person name="Probst A.J."/>
            <person name="Thomas B.C."/>
            <person name="Singh A."/>
            <person name="Wilkins M.J."/>
            <person name="Karaoz U."/>
            <person name="Brodie E.L."/>
            <person name="Williams K.H."/>
            <person name="Hubbard S.S."/>
            <person name="Banfield J.F."/>
        </authorList>
    </citation>
    <scope>NUCLEOTIDE SEQUENCE [LARGE SCALE GENOMIC DNA]</scope>
</reference>
<comment type="function">
    <text evidence="2">NDH-1 shuttles electrons from NADH, via FMN and iron-sulfur (Fe-S) centers, to quinones in the respiratory chain. Couples the redox reaction to proton translocation (for every two electrons transferred, four hydrogen ions are translocated across the cytoplasmic membrane), and thus conserves the redox energy in a proton gradient.</text>
</comment>
<feature type="transmembrane region" description="Helical" evidence="2">
    <location>
        <begin position="34"/>
        <end position="54"/>
    </location>
</feature>
<evidence type="ECO:0000256" key="2">
    <source>
        <dbReference type="RuleBase" id="RU004429"/>
    </source>
</evidence>
<keyword evidence="2" id="KW-0472">Membrane</keyword>
<feature type="transmembrane region" description="Helical" evidence="2">
    <location>
        <begin position="6"/>
        <end position="27"/>
    </location>
</feature>
<keyword evidence="2" id="KW-1003">Cell membrane</keyword>
<dbReference type="Pfam" id="PF00499">
    <property type="entry name" value="Oxidored_q3"/>
    <property type="match status" value="1"/>
</dbReference>
<comment type="caution">
    <text evidence="3">The sequence shown here is derived from an EMBL/GenBank/DDBJ whole genome shotgun (WGS) entry which is preliminary data.</text>
</comment>
<organism evidence="3 4">
    <name type="scientific">Candidatus Fischerbacteria bacterium RBG_13_37_8</name>
    <dbReference type="NCBI Taxonomy" id="1817863"/>
    <lineage>
        <taxon>Bacteria</taxon>
        <taxon>Candidatus Fischeribacteriota</taxon>
    </lineage>
</organism>
<keyword evidence="2" id="KW-0520">NAD</keyword>
<evidence type="ECO:0000313" key="3">
    <source>
        <dbReference type="EMBL" id="OGF65921.1"/>
    </source>
</evidence>
<proteinExistence type="inferred from homology"/>
<dbReference type="Gene3D" id="1.20.120.1200">
    <property type="entry name" value="NADH-ubiquinone/plastoquinone oxidoreductase chain 6, subunit NuoJ"/>
    <property type="match status" value="1"/>
</dbReference>
<dbReference type="GO" id="GO:0005886">
    <property type="term" value="C:plasma membrane"/>
    <property type="evidence" value="ECO:0007669"/>
    <property type="project" value="UniProtKB-SubCell"/>
</dbReference>
<feature type="transmembrane region" description="Helical" evidence="2">
    <location>
        <begin position="60"/>
        <end position="81"/>
    </location>
</feature>
<evidence type="ECO:0000256" key="1">
    <source>
        <dbReference type="ARBA" id="ARBA00005698"/>
    </source>
</evidence>